<dbReference type="InterPro" id="IPR013589">
    <property type="entry name" value="Bac_transglu_N"/>
</dbReference>
<dbReference type="Gene3D" id="3.10.620.30">
    <property type="match status" value="1"/>
</dbReference>
<name>A0A517YKS6_9BACT</name>
<proteinExistence type="predicted"/>
<feature type="domain" description="Transglutaminase-like" evidence="1">
    <location>
        <begin position="174"/>
        <end position="239"/>
    </location>
</feature>
<keyword evidence="3" id="KW-1185">Reference proteome</keyword>
<dbReference type="EMBL" id="CP036274">
    <property type="protein sequence ID" value="QDU30835.1"/>
    <property type="molecule type" value="Genomic_DNA"/>
</dbReference>
<gene>
    <name evidence="2" type="ORF">ETAA8_59840</name>
</gene>
<dbReference type="SUPFAM" id="SSF54001">
    <property type="entry name" value="Cysteine proteinases"/>
    <property type="match status" value="1"/>
</dbReference>
<protein>
    <recommendedName>
        <fullName evidence="1">Transglutaminase-like domain-containing protein</fullName>
    </recommendedName>
</protein>
<accession>A0A517YKS6</accession>
<dbReference type="Proteomes" id="UP000315017">
    <property type="component" value="Chromosome"/>
</dbReference>
<dbReference type="OrthoDB" id="9787782at2"/>
<dbReference type="KEGG" id="aagg:ETAA8_59840"/>
<reference evidence="2 3" key="1">
    <citation type="submission" date="2019-02" db="EMBL/GenBank/DDBJ databases">
        <title>Deep-cultivation of Planctomycetes and their phenomic and genomic characterization uncovers novel biology.</title>
        <authorList>
            <person name="Wiegand S."/>
            <person name="Jogler M."/>
            <person name="Boedeker C."/>
            <person name="Pinto D."/>
            <person name="Vollmers J."/>
            <person name="Rivas-Marin E."/>
            <person name="Kohn T."/>
            <person name="Peeters S.H."/>
            <person name="Heuer A."/>
            <person name="Rast P."/>
            <person name="Oberbeckmann S."/>
            <person name="Bunk B."/>
            <person name="Jeske O."/>
            <person name="Meyerdierks A."/>
            <person name="Storesund J.E."/>
            <person name="Kallscheuer N."/>
            <person name="Luecker S."/>
            <person name="Lage O.M."/>
            <person name="Pohl T."/>
            <person name="Merkel B.J."/>
            <person name="Hornburger P."/>
            <person name="Mueller R.-W."/>
            <person name="Bruemmer F."/>
            <person name="Labrenz M."/>
            <person name="Spormann A.M."/>
            <person name="Op den Camp H."/>
            <person name="Overmann J."/>
            <person name="Amann R."/>
            <person name="Jetten M.S.M."/>
            <person name="Mascher T."/>
            <person name="Medema M.H."/>
            <person name="Devos D.P."/>
            <person name="Kaster A.-K."/>
            <person name="Ovreas L."/>
            <person name="Rohde M."/>
            <person name="Galperin M.Y."/>
            <person name="Jogler C."/>
        </authorList>
    </citation>
    <scope>NUCLEOTIDE SEQUENCE [LARGE SCALE GENOMIC DNA]</scope>
    <source>
        <strain evidence="2 3">ETA_A8</strain>
    </source>
</reference>
<evidence type="ECO:0000313" key="3">
    <source>
        <dbReference type="Proteomes" id="UP000315017"/>
    </source>
</evidence>
<dbReference type="AlphaFoldDB" id="A0A517YKS6"/>
<dbReference type="PANTHER" id="PTHR33490:SF1">
    <property type="entry name" value="SLL1233 PROTEIN"/>
    <property type="match status" value="1"/>
</dbReference>
<dbReference type="PANTHER" id="PTHR33490">
    <property type="entry name" value="BLR5614 PROTEIN-RELATED"/>
    <property type="match status" value="1"/>
</dbReference>
<evidence type="ECO:0000313" key="2">
    <source>
        <dbReference type="EMBL" id="QDU30835.1"/>
    </source>
</evidence>
<evidence type="ECO:0000259" key="1">
    <source>
        <dbReference type="SMART" id="SM00460"/>
    </source>
</evidence>
<dbReference type="InterPro" id="IPR038765">
    <property type="entry name" value="Papain-like_cys_pep_sf"/>
</dbReference>
<dbReference type="Pfam" id="PF08379">
    <property type="entry name" value="Bact_transglu_N"/>
    <property type="match status" value="1"/>
</dbReference>
<dbReference type="SMART" id="SM00460">
    <property type="entry name" value="TGc"/>
    <property type="match status" value="1"/>
</dbReference>
<dbReference type="InterPro" id="IPR002931">
    <property type="entry name" value="Transglutaminase-like"/>
</dbReference>
<dbReference type="Pfam" id="PF01841">
    <property type="entry name" value="Transglut_core"/>
    <property type="match status" value="1"/>
</dbReference>
<dbReference type="RefSeq" id="WP_145096944.1">
    <property type="nucleotide sequence ID" value="NZ_CP036274.1"/>
</dbReference>
<organism evidence="2 3">
    <name type="scientific">Anatilimnocola aggregata</name>
    <dbReference type="NCBI Taxonomy" id="2528021"/>
    <lineage>
        <taxon>Bacteria</taxon>
        <taxon>Pseudomonadati</taxon>
        <taxon>Planctomycetota</taxon>
        <taxon>Planctomycetia</taxon>
        <taxon>Pirellulales</taxon>
        <taxon>Pirellulaceae</taxon>
        <taxon>Anatilimnocola</taxon>
    </lineage>
</organism>
<sequence length="286" mass="32738">MSRLRIEHGTTYTYRRPVSFGQHRLVLRPREGHDLRVESMSLEIFPAHRLVWARDVYSNSVAIVDFTEEANRLEVLSNIIVERSGKFPREDLHEPWRIPWPVTYDERELPIVNGYRNVSYYDDRNDVRQWMQQHDSLTRATDAESLLMCLCELINSQIRYQRRMVKGVQSPSQTLTIRSGSCRDMAVLMMDAARLLGLSARFASGYLDCPAAEAGRAAMHAWTEVYLPVLGWRGFDPTIGEPCSLKHIVVGVSHHPRGVMPISGMYSGDSADYLEMTAPVKLERLS</sequence>